<dbReference type="Pfam" id="PF16350">
    <property type="entry name" value="FAO_M"/>
    <property type="match status" value="1"/>
</dbReference>
<protein>
    <submittedName>
        <fullName evidence="7">FAD-dependent oxidoreductase</fullName>
    </submittedName>
</protein>
<comment type="caution">
    <text evidence="7">The sequence shown here is derived from an EMBL/GenBank/DDBJ whole genome shotgun (WGS) entry which is preliminary data.</text>
</comment>
<dbReference type="InterPro" id="IPR036188">
    <property type="entry name" value="FAD/NAD-bd_sf"/>
</dbReference>
<accession>A0ABT5YMJ6</accession>
<name>A0ABT5YMJ6_9PROT</name>
<dbReference type="Proteomes" id="UP001215503">
    <property type="component" value="Unassembled WGS sequence"/>
</dbReference>
<evidence type="ECO:0000259" key="4">
    <source>
        <dbReference type="Pfam" id="PF01571"/>
    </source>
</evidence>
<dbReference type="Pfam" id="PF08669">
    <property type="entry name" value="GCV_T_C"/>
    <property type="match status" value="1"/>
</dbReference>
<dbReference type="RefSeq" id="WP_275822099.1">
    <property type="nucleotide sequence ID" value="NZ_JARHUD010000004.1"/>
</dbReference>
<feature type="domain" description="FAD dependent oxidoreductase central" evidence="6">
    <location>
        <begin position="372"/>
        <end position="424"/>
    </location>
</feature>
<dbReference type="SUPFAM" id="SSF54373">
    <property type="entry name" value="FAD-linked reductases, C-terminal domain"/>
    <property type="match status" value="1"/>
</dbReference>
<dbReference type="InterPro" id="IPR006222">
    <property type="entry name" value="GCVT_N"/>
</dbReference>
<dbReference type="InterPro" id="IPR032503">
    <property type="entry name" value="FAO_M"/>
</dbReference>
<proteinExistence type="inferred from homology"/>
<dbReference type="InterPro" id="IPR013977">
    <property type="entry name" value="GcvT_C"/>
</dbReference>
<dbReference type="Gene3D" id="3.50.50.60">
    <property type="entry name" value="FAD/NAD(P)-binding domain"/>
    <property type="match status" value="1"/>
</dbReference>
<dbReference type="InterPro" id="IPR029043">
    <property type="entry name" value="GcvT/YgfZ_C"/>
</dbReference>
<dbReference type="Pfam" id="PF01266">
    <property type="entry name" value="DAO"/>
    <property type="match status" value="1"/>
</dbReference>
<evidence type="ECO:0000259" key="3">
    <source>
        <dbReference type="Pfam" id="PF01266"/>
    </source>
</evidence>
<evidence type="ECO:0000313" key="8">
    <source>
        <dbReference type="Proteomes" id="UP001215503"/>
    </source>
</evidence>
<keyword evidence="2" id="KW-0560">Oxidoreductase</keyword>
<feature type="domain" description="GCVT N-terminal" evidence="4">
    <location>
        <begin position="427"/>
        <end position="705"/>
    </location>
</feature>
<dbReference type="Gene3D" id="3.30.70.1400">
    <property type="entry name" value="Aminomethyltransferase beta-barrel domains"/>
    <property type="match status" value="1"/>
</dbReference>
<comment type="similarity">
    <text evidence="1">Belongs to the GcvT family.</text>
</comment>
<feature type="domain" description="FAD dependent oxidoreductase" evidence="3">
    <location>
        <begin position="6"/>
        <end position="368"/>
    </location>
</feature>
<evidence type="ECO:0000256" key="1">
    <source>
        <dbReference type="ARBA" id="ARBA00008609"/>
    </source>
</evidence>
<organism evidence="7 8">
    <name type="scientific">Aquibaculum arenosum</name>
    <dbReference type="NCBI Taxonomy" id="3032591"/>
    <lineage>
        <taxon>Bacteria</taxon>
        <taxon>Pseudomonadati</taxon>
        <taxon>Pseudomonadota</taxon>
        <taxon>Alphaproteobacteria</taxon>
        <taxon>Rhodospirillales</taxon>
        <taxon>Rhodovibrionaceae</taxon>
        <taxon>Aquibaculum</taxon>
    </lineage>
</organism>
<dbReference type="PANTHER" id="PTHR43757:SF2">
    <property type="entry name" value="AMINOMETHYLTRANSFERASE, MITOCHONDRIAL"/>
    <property type="match status" value="1"/>
</dbReference>
<evidence type="ECO:0000259" key="5">
    <source>
        <dbReference type="Pfam" id="PF08669"/>
    </source>
</evidence>
<sequence length="817" mass="90749">MKSHARVVVIGGGAVGVSTLYHLAKLGWSDVVLLERTELTAGSTWHAAGLLPLFNMSYGVGQIHKYSVDLYKSLEEETGQNVSFHVTGNLRLATNQERMDEYKKYCGTANTIGVPFEMIGPEEVQKLWPLANIEGLVGALYHPQDGHIAPADLTNALALGARRRGAEIYRQTPVTGVTQQANGEWTLHTPKGDITCEHVVCATGNYARQTGALFGLDIPAIPVEHQYIVTEAHPTLIERQKQGLPEMPVLRESDASYYMREERQGLILGPYEKGAPACFVDGVPDSFGQDLFPGDLERLMPHVEAAINRVPIFEEVGIKDIINGPISYTPDGSPLIGPAWDVRNVWLNEGHSFGITAAGGSGRFLAEWIVGGEPSIDLMAVDPRRYGAYANKRYVKLKNEEAYEHVFVIHYPDEERPAARPGKTVAVHDELDAAGAVWGQRYGWERPNWFAPDGVERKDVWSFRRSNYFDHVGREAKHLRDKVGLIELSPFSKFEVSGPGAADWLDRLVANSIPKKIGRMSLAHALTDSGGVRSEFTITRLGPERFYLISSGAAERFDWDYLWKNLPADGSVQIQNVTNSRGVFVLSGPDARKVLQPLTDNDLSNAAFPWLTTQTINVGLASDVRALRVNFVGELGWELHHPIEFSRHIYKELMQAGKDYDIGLVGMRAMDVLRIEKSYRMWAGDLTREYTALEAGLDRFVRLNKGEFRGRDALVRQQQEGVPQRFVTLEVFPEARGDRPVADAGGNEPLYKDGKMVGRATSGTYGHNCGKSLALAYVQPKAAEIGTELEIVILQERFRAVVIPESPWDPENERLRA</sequence>
<dbReference type="EMBL" id="JARHUD010000004">
    <property type="protein sequence ID" value="MDF2096063.1"/>
    <property type="molecule type" value="Genomic_DNA"/>
</dbReference>
<dbReference type="InterPro" id="IPR006076">
    <property type="entry name" value="FAD-dep_OxRdtase"/>
</dbReference>
<dbReference type="InterPro" id="IPR027266">
    <property type="entry name" value="TrmE/GcvT-like"/>
</dbReference>
<dbReference type="SUPFAM" id="SSF103025">
    <property type="entry name" value="Folate-binding domain"/>
    <property type="match status" value="1"/>
</dbReference>
<dbReference type="InterPro" id="IPR028896">
    <property type="entry name" value="GcvT/YgfZ/DmdA"/>
</dbReference>
<dbReference type="PANTHER" id="PTHR43757">
    <property type="entry name" value="AMINOMETHYLTRANSFERASE"/>
    <property type="match status" value="1"/>
</dbReference>
<reference evidence="7 8" key="1">
    <citation type="submission" date="2023-03" db="EMBL/GenBank/DDBJ databases">
        <title>Fodinicurvata sp. CAU 1616 isolated from sea sendiment.</title>
        <authorList>
            <person name="Kim W."/>
        </authorList>
    </citation>
    <scope>NUCLEOTIDE SEQUENCE [LARGE SCALE GENOMIC DNA]</scope>
    <source>
        <strain evidence="7 8">CAU 1616</strain>
    </source>
</reference>
<evidence type="ECO:0000256" key="2">
    <source>
        <dbReference type="ARBA" id="ARBA00023002"/>
    </source>
</evidence>
<keyword evidence="8" id="KW-1185">Reference proteome</keyword>
<dbReference type="Gene3D" id="3.30.1360.120">
    <property type="entry name" value="Probable tRNA modification gtpase trme, domain 1"/>
    <property type="match status" value="1"/>
</dbReference>
<gene>
    <name evidence="7" type="ORF">P2G67_08755</name>
</gene>
<dbReference type="Pfam" id="PF01571">
    <property type="entry name" value="GCV_T"/>
    <property type="match status" value="1"/>
</dbReference>
<feature type="domain" description="Aminomethyltransferase C-terminal" evidence="5">
    <location>
        <begin position="736"/>
        <end position="808"/>
    </location>
</feature>
<dbReference type="Gene3D" id="2.40.30.110">
    <property type="entry name" value="Aminomethyltransferase beta-barrel domains"/>
    <property type="match status" value="1"/>
</dbReference>
<dbReference type="SUPFAM" id="SSF101790">
    <property type="entry name" value="Aminomethyltransferase beta-barrel domain"/>
    <property type="match status" value="1"/>
</dbReference>
<dbReference type="SUPFAM" id="SSF51905">
    <property type="entry name" value="FAD/NAD(P)-binding domain"/>
    <property type="match status" value="1"/>
</dbReference>
<dbReference type="Gene3D" id="3.30.9.10">
    <property type="entry name" value="D-Amino Acid Oxidase, subunit A, domain 2"/>
    <property type="match status" value="1"/>
</dbReference>
<evidence type="ECO:0000313" key="7">
    <source>
        <dbReference type="EMBL" id="MDF2096063.1"/>
    </source>
</evidence>
<evidence type="ECO:0000259" key="6">
    <source>
        <dbReference type="Pfam" id="PF16350"/>
    </source>
</evidence>